<dbReference type="InterPro" id="IPR009581">
    <property type="entry name" value="FAM20_C"/>
</dbReference>
<feature type="compositionally biased region" description="Low complexity" evidence="9">
    <location>
        <begin position="618"/>
        <end position="634"/>
    </location>
</feature>
<dbReference type="CDD" id="cd10314">
    <property type="entry name" value="FAM20_C"/>
    <property type="match status" value="1"/>
</dbReference>
<feature type="compositionally biased region" description="Low complexity" evidence="9">
    <location>
        <begin position="66"/>
        <end position="77"/>
    </location>
</feature>
<proteinExistence type="inferred from homology"/>
<dbReference type="PANTHER" id="PTHR12450">
    <property type="entry name" value="DENTIN MATRIX PROTEIN 4 PROTEIN FAM20"/>
    <property type="match status" value="1"/>
</dbReference>
<evidence type="ECO:0000256" key="4">
    <source>
        <dbReference type="ARBA" id="ARBA00023157"/>
    </source>
</evidence>
<feature type="compositionally biased region" description="Gly residues" evidence="9">
    <location>
        <begin position="25"/>
        <end position="34"/>
    </location>
</feature>
<feature type="binding site" evidence="7">
    <location>
        <position position="913"/>
    </location>
    <ligand>
        <name>ATP</name>
        <dbReference type="ChEBI" id="CHEBI:30616"/>
    </ligand>
</feature>
<feature type="binding site" evidence="7">
    <location>
        <position position="892"/>
    </location>
    <ligand>
        <name>ATP</name>
        <dbReference type="ChEBI" id="CHEBI:30616"/>
    </ligand>
</feature>
<comment type="cofactor">
    <cofactor evidence="8">
        <name>Mn(2+)</name>
        <dbReference type="ChEBI" id="CHEBI:29035"/>
    </cofactor>
</comment>
<keyword evidence="8" id="KW-0479">Metal-binding</keyword>
<protein>
    <submittedName>
        <fullName evidence="12">Extracellular serine/threonine protein CG31145 isoform X2</fullName>
    </submittedName>
</protein>
<evidence type="ECO:0000256" key="3">
    <source>
        <dbReference type="ARBA" id="ARBA00023034"/>
    </source>
</evidence>
<feature type="binding site" evidence="8">
    <location>
        <position position="1084"/>
    </location>
    <ligand>
        <name>Mn(2+)</name>
        <dbReference type="ChEBI" id="CHEBI:29035"/>
    </ligand>
</feature>
<keyword evidence="7" id="KW-0547">Nucleotide-binding</keyword>
<feature type="active site" evidence="6">
    <location>
        <position position="1064"/>
    </location>
</feature>
<feature type="compositionally biased region" description="Gly residues" evidence="9">
    <location>
        <begin position="755"/>
        <end position="765"/>
    </location>
</feature>
<feature type="domain" description="FAM20 C-terminal" evidence="10">
    <location>
        <begin position="959"/>
        <end position="1170"/>
    </location>
</feature>
<comment type="subcellular location">
    <subcellularLocation>
        <location evidence="1">Golgi apparatus</location>
    </subcellularLocation>
</comment>
<feature type="region of interest" description="Disordered" evidence="9">
    <location>
        <begin position="616"/>
        <end position="644"/>
    </location>
</feature>
<reference evidence="12" key="1">
    <citation type="submission" date="2025-08" db="UniProtKB">
        <authorList>
            <consortium name="RefSeq"/>
        </authorList>
    </citation>
    <scope>IDENTIFICATION</scope>
    <source>
        <strain evidence="12">11010-0011.00</strain>
        <tissue evidence="12">Whole body</tissue>
    </source>
</reference>
<dbReference type="PANTHER" id="PTHR12450:SF22">
    <property type="entry name" value="EXTRACELLULAR SERINE_THREONINE PROTEIN CG31145"/>
    <property type="match status" value="1"/>
</dbReference>
<dbReference type="Pfam" id="PF06702">
    <property type="entry name" value="Fam20C"/>
    <property type="match status" value="1"/>
</dbReference>
<dbReference type="OrthoDB" id="8583677at2759"/>
<feature type="region of interest" description="Disordered" evidence="9">
    <location>
        <begin position="160"/>
        <end position="190"/>
    </location>
</feature>
<feature type="binding site" evidence="7">
    <location>
        <position position="1069"/>
    </location>
    <ligand>
        <name>ATP</name>
        <dbReference type="ChEBI" id="CHEBI:30616"/>
    </ligand>
</feature>
<evidence type="ECO:0000256" key="6">
    <source>
        <dbReference type="PIRSR" id="PIRSR624869-1"/>
    </source>
</evidence>
<dbReference type="GO" id="GO:0005794">
    <property type="term" value="C:Golgi apparatus"/>
    <property type="evidence" value="ECO:0007669"/>
    <property type="project" value="UniProtKB-SubCell"/>
</dbReference>
<keyword evidence="3" id="KW-0333">Golgi apparatus</keyword>
<dbReference type="AlphaFoldDB" id="A0A6J2T4Q5"/>
<feature type="compositionally biased region" description="Polar residues" evidence="9">
    <location>
        <begin position="244"/>
        <end position="261"/>
    </location>
</feature>
<feature type="region of interest" description="Disordered" evidence="9">
    <location>
        <begin position="503"/>
        <end position="601"/>
    </location>
</feature>
<feature type="compositionally biased region" description="Polar residues" evidence="9">
    <location>
        <begin position="8"/>
        <end position="21"/>
    </location>
</feature>
<keyword evidence="7" id="KW-0067">ATP-binding</keyword>
<feature type="compositionally biased region" description="Low complexity" evidence="9">
    <location>
        <begin position="85"/>
        <end position="101"/>
    </location>
</feature>
<dbReference type="GO" id="GO:0046872">
    <property type="term" value="F:metal ion binding"/>
    <property type="evidence" value="ECO:0007669"/>
    <property type="project" value="UniProtKB-KW"/>
</dbReference>
<feature type="binding site" evidence="7">
    <location>
        <position position="876"/>
    </location>
    <ligand>
        <name>ATP</name>
        <dbReference type="ChEBI" id="CHEBI:30616"/>
    </ligand>
</feature>
<keyword evidence="5" id="KW-0325">Glycoprotein</keyword>
<evidence type="ECO:0000256" key="2">
    <source>
        <dbReference type="ARBA" id="ARBA00006557"/>
    </source>
</evidence>
<dbReference type="RefSeq" id="XP_030369882.1">
    <property type="nucleotide sequence ID" value="XM_030514022.1"/>
</dbReference>
<accession>A0A6J2T4Q5</accession>
<gene>
    <name evidence="12" type="primary">LOC115620667</name>
</gene>
<feature type="region of interest" description="Disordered" evidence="9">
    <location>
        <begin position="244"/>
        <end position="353"/>
    </location>
</feature>
<feature type="compositionally biased region" description="Polar residues" evidence="9">
    <location>
        <begin position="579"/>
        <end position="590"/>
    </location>
</feature>
<dbReference type="GeneID" id="115620667"/>
<comment type="similarity">
    <text evidence="2">Belongs to the FAM20 family.</text>
</comment>
<dbReference type="InterPro" id="IPR024869">
    <property type="entry name" value="FAM20"/>
</dbReference>
<name>A0A6J2T4Q5_DROLE</name>
<feature type="region of interest" description="Disordered" evidence="9">
    <location>
        <begin position="1"/>
        <end position="101"/>
    </location>
</feature>
<dbReference type="GO" id="GO:0005524">
    <property type="term" value="F:ATP binding"/>
    <property type="evidence" value="ECO:0007669"/>
    <property type="project" value="UniProtKB-KW"/>
</dbReference>
<organism evidence="11 12">
    <name type="scientific">Drosophila lebanonensis</name>
    <name type="common">Fruit fly</name>
    <name type="synonym">Scaptodrosophila lebanonensis</name>
    <dbReference type="NCBI Taxonomy" id="7225"/>
    <lineage>
        <taxon>Eukaryota</taxon>
        <taxon>Metazoa</taxon>
        <taxon>Ecdysozoa</taxon>
        <taxon>Arthropoda</taxon>
        <taxon>Hexapoda</taxon>
        <taxon>Insecta</taxon>
        <taxon>Pterygota</taxon>
        <taxon>Neoptera</taxon>
        <taxon>Endopterygota</taxon>
        <taxon>Diptera</taxon>
        <taxon>Brachycera</taxon>
        <taxon>Muscomorpha</taxon>
        <taxon>Ephydroidea</taxon>
        <taxon>Drosophilidae</taxon>
        <taxon>Scaptodrosophila</taxon>
    </lineage>
</organism>
<feature type="region of interest" description="Disordered" evidence="9">
    <location>
        <begin position="437"/>
        <end position="458"/>
    </location>
</feature>
<evidence type="ECO:0000313" key="11">
    <source>
        <dbReference type="Proteomes" id="UP000504634"/>
    </source>
</evidence>
<keyword evidence="8" id="KW-0464">Manganese</keyword>
<evidence type="ECO:0000256" key="9">
    <source>
        <dbReference type="SAM" id="MobiDB-lite"/>
    </source>
</evidence>
<feature type="region of interest" description="Disordered" evidence="9">
    <location>
        <begin position="738"/>
        <end position="786"/>
    </location>
</feature>
<evidence type="ECO:0000256" key="7">
    <source>
        <dbReference type="PIRSR" id="PIRSR624869-2"/>
    </source>
</evidence>
<sequence length="1184" mass="132368">MSLASRISGASNVKQSVARRQTNGGPNGPSGTTGDGEISAKRNENIRNLFAPSAAALAEKKKKAVAARQRSQSLQRQPAMESQMNLTSNSNNSVSSQQLRRSIGQIAREANSASYNDDNEQQDDPAEAGRWAHTMRHASGDWLGTNQLPMTRNQSAIKQYNGVNNNSMDRLRARSSSSSQLGPVDNAQLNDREDSYAQRASLKDNNGCHQSPFELAMEAGRQDVAASARRLSLAWYERKNWQPTNEPENYIKSSNSNTSYNAGHRRWQDDDDDDDDDVAAEQKKNAEDEYNVDISNEMTPGSWRKQRKSAEKSQPLNHLRNVNGSGAATSKDAKDTGSLSGALGSPQQQRFFNDAAPSTPAAVYDYHDADKLLQDNYSNKGYKDDHDDDHYRHLAAAKDYLFGHGTEVKPELRPQSESLYNASYAQSTPLAERLQRFRQRQQSASRLSDEQKSQSVEHCGSGVVHEFRNAPDDDECQFNSSPFAHLSAEQISATNLNKHRNWQNAANSSETGTRKLRRASDSVDAVPFGAYDDDGLDTPSPYKAQNRQQQEEEEEQQQQEEAPRRRVLIKRRIVRTKRSASQTRQKSEAANDNNNNISKSNSSWLSKLRSFGASAEYSNSTTNTNKTSQKSANTGISNQSLSSPQTNPIMAVLRTMKLKERLAISLGATLVLLTLLLIVDVQMDFGVANRHLLQQHSKLRFGSSSNNNNNNEYDAAASGGRVVGGGMLHEFKRKFLQKSNSSGSKEASTQATGSQSGGVAGGMPSGGAADAVASPTLSTRKPTPHDRYADLQKVMISGDYTHVIVDSSPDLTQDNPTMAAMLHKTLRANASNLERFQLRITKKELYGEHDTLVDAVIRDMIKLPIQHVAQKEGGTQLKLIIEYPHDIKALMKPMRFPRDQQTLPNHFYFTDYERHNAEIAAFHLDRILGFRRAMPVAGRTLNITTEIYQLADENLLKTFFVSPSLNLCFHGKCSYYCDTSHAICGNPDLLEGSFAAFLPSFESSNRKLWRHPWRRSYHKRKKAQWETDANYCSMVRDIPPYDEGRRLLDLMDMSVFDFLTGNMDRHHYETFKVYGNETFPLHLDHGRGFGRPFHDELSILAPVLQCCLIRKSTLVKLLEFHNGPKPLSQLMRESLSYDPISPVLWEPHLEALDRRTGIILQSIRDCIKRNPPGETEGSDADLSS</sequence>
<evidence type="ECO:0000256" key="1">
    <source>
        <dbReference type="ARBA" id="ARBA00004555"/>
    </source>
</evidence>
<evidence type="ECO:0000256" key="8">
    <source>
        <dbReference type="PIRSR" id="PIRSR624869-3"/>
    </source>
</evidence>
<dbReference type="GO" id="GO:0004674">
    <property type="term" value="F:protein serine/threonine kinase activity"/>
    <property type="evidence" value="ECO:0007669"/>
    <property type="project" value="TreeGrafter"/>
</dbReference>
<feature type="compositionally biased region" description="Low complexity" evidence="9">
    <location>
        <begin position="591"/>
        <end position="601"/>
    </location>
</feature>
<dbReference type="Proteomes" id="UP000504634">
    <property type="component" value="Unplaced"/>
</dbReference>
<feature type="compositionally biased region" description="Polar residues" evidence="9">
    <location>
        <begin position="312"/>
        <end position="328"/>
    </location>
</feature>
<keyword evidence="4" id="KW-1015">Disulfide bond</keyword>
<feature type="binding site" evidence="8">
    <location>
        <position position="913"/>
    </location>
    <ligand>
        <name>Mn(2+)</name>
        <dbReference type="ChEBI" id="CHEBI:29035"/>
    </ligand>
</feature>
<feature type="compositionally biased region" description="Polar residues" evidence="9">
    <location>
        <begin position="635"/>
        <end position="644"/>
    </location>
</feature>
<feature type="binding site" evidence="7">
    <location>
        <position position="1084"/>
    </location>
    <ligand>
        <name>ATP</name>
        <dbReference type="ChEBI" id="CHEBI:30616"/>
    </ligand>
</feature>
<feature type="compositionally biased region" description="Acidic residues" evidence="9">
    <location>
        <begin position="269"/>
        <end position="279"/>
    </location>
</feature>
<evidence type="ECO:0000256" key="5">
    <source>
        <dbReference type="ARBA" id="ARBA00023180"/>
    </source>
</evidence>
<feature type="compositionally biased region" description="Polar residues" evidence="9">
    <location>
        <begin position="738"/>
        <end position="754"/>
    </location>
</feature>
<feature type="binding site" evidence="7">
    <location>
        <begin position="995"/>
        <end position="998"/>
    </location>
    <ligand>
        <name>ATP</name>
        <dbReference type="ChEBI" id="CHEBI:30616"/>
    </ligand>
</feature>
<keyword evidence="11" id="KW-1185">Reference proteome</keyword>
<feature type="compositionally biased region" description="Basic residues" evidence="9">
    <location>
        <begin position="565"/>
        <end position="578"/>
    </location>
</feature>
<evidence type="ECO:0000259" key="10">
    <source>
        <dbReference type="Pfam" id="PF06702"/>
    </source>
</evidence>
<evidence type="ECO:0000313" key="12">
    <source>
        <dbReference type="RefSeq" id="XP_030369882.1"/>
    </source>
</evidence>